<feature type="compositionally biased region" description="Basic and acidic residues" evidence="1">
    <location>
        <begin position="586"/>
        <end position="597"/>
    </location>
</feature>
<feature type="region of interest" description="Disordered" evidence="1">
    <location>
        <begin position="1"/>
        <end position="53"/>
    </location>
</feature>
<gene>
    <name evidence="2" type="ORF">BGAL_0211g00040</name>
</gene>
<name>A0A4S8QUW1_9HELO</name>
<feature type="region of interest" description="Disordered" evidence="1">
    <location>
        <begin position="471"/>
        <end position="638"/>
    </location>
</feature>
<feature type="compositionally biased region" description="Basic and acidic residues" evidence="1">
    <location>
        <begin position="539"/>
        <end position="549"/>
    </location>
</feature>
<feature type="compositionally biased region" description="Basic and acidic residues" evidence="1">
    <location>
        <begin position="472"/>
        <end position="493"/>
    </location>
</feature>
<keyword evidence="3" id="KW-1185">Reference proteome</keyword>
<organism evidence="2 3">
    <name type="scientific">Botrytis galanthina</name>
    <dbReference type="NCBI Taxonomy" id="278940"/>
    <lineage>
        <taxon>Eukaryota</taxon>
        <taxon>Fungi</taxon>
        <taxon>Dikarya</taxon>
        <taxon>Ascomycota</taxon>
        <taxon>Pezizomycotina</taxon>
        <taxon>Leotiomycetes</taxon>
        <taxon>Helotiales</taxon>
        <taxon>Sclerotiniaceae</taxon>
        <taxon>Botrytis</taxon>
    </lineage>
</organism>
<feature type="compositionally biased region" description="Basic and acidic residues" evidence="1">
    <location>
        <begin position="566"/>
        <end position="578"/>
    </location>
</feature>
<feature type="compositionally biased region" description="Polar residues" evidence="1">
    <location>
        <begin position="610"/>
        <end position="628"/>
    </location>
</feature>
<sequence length="783" mass="86651">MSRFSDKDEMPRPEQSFETMKETHGEDLNESKRSPGSMPESAPTPVPAPTLTDAELEQYSSLFDFDAAAMLDADWIGQLPEDIDQFNAIDPNLDLNTFPATINEQHPILAQSASANEPSSEPNTADTPPADSPSHKNFGSSQQVGFLNTSNETIQEEINSWHANVVATQANFNEFPEQNVEGETLEFTEEDRAILDSFGPAIAEEISAKYSTQNGFNMAGSEQSGDRSNTKSFEEIASSRVQSKDDATTQDELDSLVEWAEKNFPSNSLNFDQYDETFLSAQKLPSSPMSHDKNTVSNHQGLTSQSSIKIQDSAPAMIVQRPEFHQNQAGAAQNRFEHNSSGARGGYDEYGRVMQMKSEDDWTHASPPDQYPDPSHGNFDAAYAPHPYPCLEPFGNNNLKAGMEMQQAGNDPVGIENRVDNTDSVAQRSGNGKRGKASRGLKKRADWETRPDAARPRVRMTEEEYQWLRPNEGPRDVFETQRKKAAEERLKEDAEADALEKAGMPRPQPKVQKPYKGGIHIEVWEKESLNNRRRAQGKSGRDLFSEKPKLRGKRKSREMSEAEPQPESKKMKVEESDRFGSQSETRGMDEGLTHDEYATPMSAVDGFNHGMTTGSMSVSGVSDLSRGQGSRPEPDRAHQTRAVYSHNQYLGSFLGQSKPKAGASYGRNSVPPPPYVESVEKFTNFQPQPPQRPTAPMYGTRTSAPQSVMNSAIESSANGGNGVTPYLAGQNAQALGSIDHVYHPNQLGRLRSIPTPSVMGAQTVEHALENYKSDDFDTQERRE</sequence>
<feature type="compositionally biased region" description="Basic and acidic residues" evidence="1">
    <location>
        <begin position="224"/>
        <end position="234"/>
    </location>
</feature>
<proteinExistence type="predicted"/>
<feature type="compositionally biased region" description="Basic and acidic residues" evidence="1">
    <location>
        <begin position="1"/>
        <end position="12"/>
    </location>
</feature>
<feature type="compositionally biased region" description="Basic and acidic residues" evidence="1">
    <location>
        <begin position="19"/>
        <end position="33"/>
    </location>
</feature>
<evidence type="ECO:0000313" key="2">
    <source>
        <dbReference type="EMBL" id="THV49097.1"/>
    </source>
</evidence>
<dbReference type="OrthoDB" id="3535741at2759"/>
<evidence type="ECO:0000313" key="3">
    <source>
        <dbReference type="Proteomes" id="UP000308671"/>
    </source>
</evidence>
<feature type="region of interest" description="Disordered" evidence="1">
    <location>
        <begin position="684"/>
        <end position="703"/>
    </location>
</feature>
<comment type="caution">
    <text evidence="2">The sequence shown here is derived from an EMBL/GenBank/DDBJ whole genome shotgun (WGS) entry which is preliminary data.</text>
</comment>
<feature type="compositionally biased region" description="Basic residues" evidence="1">
    <location>
        <begin position="431"/>
        <end position="442"/>
    </location>
</feature>
<dbReference type="AlphaFoldDB" id="A0A4S8QUW1"/>
<evidence type="ECO:0000256" key="1">
    <source>
        <dbReference type="SAM" id="MobiDB-lite"/>
    </source>
</evidence>
<reference evidence="2 3" key="1">
    <citation type="submission" date="2017-12" db="EMBL/GenBank/DDBJ databases">
        <title>Comparative genomics of Botrytis spp.</title>
        <authorList>
            <person name="Valero-Jimenez C.A."/>
            <person name="Tapia P."/>
            <person name="Veloso J."/>
            <person name="Silva-Moreno E."/>
            <person name="Staats M."/>
            <person name="Valdes J.H."/>
            <person name="Van Kan J.A.L."/>
        </authorList>
    </citation>
    <scope>NUCLEOTIDE SEQUENCE [LARGE SCALE GENOMIC DNA]</scope>
    <source>
        <strain evidence="2 3">MUCL435</strain>
    </source>
</reference>
<feature type="region of interest" description="Disordered" evidence="1">
    <location>
        <begin position="285"/>
        <end position="304"/>
    </location>
</feature>
<feature type="compositionally biased region" description="Basic and acidic residues" evidence="1">
    <location>
        <begin position="443"/>
        <end position="453"/>
    </location>
</feature>
<accession>A0A4S8QUW1</accession>
<feature type="region of interest" description="Disordered" evidence="1">
    <location>
        <begin position="218"/>
        <end position="249"/>
    </location>
</feature>
<dbReference type="EMBL" id="PQXL01000211">
    <property type="protein sequence ID" value="THV49097.1"/>
    <property type="molecule type" value="Genomic_DNA"/>
</dbReference>
<feature type="region of interest" description="Disordered" evidence="1">
    <location>
        <begin position="413"/>
        <end position="453"/>
    </location>
</feature>
<protein>
    <submittedName>
        <fullName evidence="2">Uncharacterized protein</fullName>
    </submittedName>
</protein>
<dbReference type="Proteomes" id="UP000308671">
    <property type="component" value="Unassembled WGS sequence"/>
</dbReference>
<feature type="region of interest" description="Disordered" evidence="1">
    <location>
        <begin position="111"/>
        <end position="143"/>
    </location>
</feature>
<feature type="compositionally biased region" description="Polar residues" evidence="1">
    <location>
        <begin position="111"/>
        <end position="126"/>
    </location>
</feature>